<feature type="region of interest" description="Disordered" evidence="1">
    <location>
        <begin position="1"/>
        <end position="36"/>
    </location>
</feature>
<protein>
    <submittedName>
        <fullName evidence="2">Uncharacterized protein</fullName>
    </submittedName>
</protein>
<keyword evidence="3" id="KW-1185">Reference proteome</keyword>
<reference evidence="2 3" key="1">
    <citation type="submission" date="2016-11" db="EMBL/GenBank/DDBJ databases">
        <title>Rahnella oryzae sp. nov., isolated from rice root.</title>
        <authorList>
            <person name="Zhang X.-X."/>
            <person name="Zhang J."/>
        </authorList>
    </citation>
    <scope>NUCLEOTIDE SEQUENCE [LARGE SCALE GENOMIC DNA]</scope>
    <source>
        <strain evidence="2 3">J11-6</strain>
    </source>
</reference>
<organism evidence="2 3">
    <name type="scientific">Serratia oryzae</name>
    <dbReference type="NCBI Taxonomy" id="2034155"/>
    <lineage>
        <taxon>Bacteria</taxon>
        <taxon>Pseudomonadati</taxon>
        <taxon>Pseudomonadota</taxon>
        <taxon>Gammaproteobacteria</taxon>
        <taxon>Enterobacterales</taxon>
        <taxon>Yersiniaceae</taxon>
        <taxon>Serratia</taxon>
    </lineage>
</organism>
<gene>
    <name evidence="2" type="ORF">BMI79_18515</name>
</gene>
<dbReference type="Proteomes" id="UP000216021">
    <property type="component" value="Unassembled WGS sequence"/>
</dbReference>
<evidence type="ECO:0000313" key="3">
    <source>
        <dbReference type="Proteomes" id="UP000216021"/>
    </source>
</evidence>
<dbReference type="AlphaFoldDB" id="A0A1S8CFI1"/>
<proteinExistence type="predicted"/>
<dbReference type="EMBL" id="MOXD01000012">
    <property type="protein sequence ID" value="OMQ20437.1"/>
    <property type="molecule type" value="Genomic_DNA"/>
</dbReference>
<name>A0A1S8CFI1_9GAMM</name>
<evidence type="ECO:0000313" key="2">
    <source>
        <dbReference type="EMBL" id="OMQ20437.1"/>
    </source>
</evidence>
<evidence type="ECO:0000256" key="1">
    <source>
        <dbReference type="SAM" id="MobiDB-lite"/>
    </source>
</evidence>
<accession>A0A1S8CFI1</accession>
<sequence length="63" mass="7112">MMRLQEEEMDALRKSEQGLRQDDAQDVSGLKPRTPPGRRLRAGIGWLVGQEDLGIASGRCYRI</sequence>
<comment type="caution">
    <text evidence="2">The sequence shown here is derived from an EMBL/GenBank/DDBJ whole genome shotgun (WGS) entry which is preliminary data.</text>
</comment>
<feature type="compositionally biased region" description="Basic and acidic residues" evidence="1">
    <location>
        <begin position="1"/>
        <end position="23"/>
    </location>
</feature>